<dbReference type="EC" id="2.3.1.31" evidence="2"/>
<comment type="pathway">
    <text evidence="2">Amino-acid biosynthesis; L-methionine biosynthesis via de novo pathway; O-acetyl-L-homoserine from L-homoserine: step 1/1.</text>
</comment>
<comment type="caution">
    <text evidence="2">Lacks conserved residue(s) required for the propagation of feature annotation.</text>
</comment>
<dbReference type="PANTHER" id="PTHR32268">
    <property type="entry name" value="HOMOSERINE O-ACETYLTRANSFERASE"/>
    <property type="match status" value="1"/>
</dbReference>
<proteinExistence type="inferred from homology"/>
<feature type="binding site" evidence="2">
    <location>
        <position position="332"/>
    </location>
    <ligand>
        <name>substrate</name>
    </ligand>
</feature>
<keyword evidence="2" id="KW-0028">Amino-acid biosynthesis</keyword>
<keyword evidence="2" id="KW-0012">Acyltransferase</keyword>
<evidence type="ECO:0000256" key="2">
    <source>
        <dbReference type="HAMAP-Rule" id="MF_00296"/>
    </source>
</evidence>
<dbReference type="UniPathway" id="UPA00051">
    <property type="reaction ID" value="UER00074"/>
</dbReference>
<keyword evidence="2" id="KW-0963">Cytoplasm</keyword>
<comment type="subcellular location">
    <subcellularLocation>
        <location evidence="2">Cytoplasm</location>
    </subcellularLocation>
</comment>
<dbReference type="Gene3D" id="3.40.50.1820">
    <property type="entry name" value="alpha/beta hydrolase"/>
    <property type="match status" value="1"/>
</dbReference>
<feature type="active site" evidence="2 3">
    <location>
        <position position="331"/>
    </location>
</feature>
<dbReference type="HAMAP" id="MF_00296">
    <property type="entry name" value="MetX_acyltransf"/>
    <property type="match status" value="1"/>
</dbReference>
<comment type="function">
    <text evidence="2">Transfers an acetyl group from acetyl-CoA to L-homoserine, forming acetyl-L-homoserine.</text>
</comment>
<dbReference type="AlphaFoldDB" id="A0A0V8HBJ3"/>
<keyword evidence="1 2" id="KW-0808">Transferase</keyword>
<dbReference type="GO" id="GO:0009092">
    <property type="term" value="P:homoserine metabolic process"/>
    <property type="evidence" value="ECO:0007669"/>
    <property type="project" value="TreeGrafter"/>
</dbReference>
<dbReference type="GO" id="GO:0005737">
    <property type="term" value="C:cytoplasm"/>
    <property type="evidence" value="ECO:0007669"/>
    <property type="project" value="UniProtKB-SubCell"/>
</dbReference>
<evidence type="ECO:0000256" key="1">
    <source>
        <dbReference type="ARBA" id="ARBA00022679"/>
    </source>
</evidence>
<dbReference type="NCBIfam" id="TIGR01392">
    <property type="entry name" value="homoserO_Ac_trn"/>
    <property type="match status" value="1"/>
</dbReference>
<dbReference type="PANTHER" id="PTHR32268:SF11">
    <property type="entry name" value="HOMOSERINE O-ACETYLTRANSFERASE"/>
    <property type="match status" value="1"/>
</dbReference>
<dbReference type="PIRSF" id="PIRSF000443">
    <property type="entry name" value="Homoser_Ac_trans"/>
    <property type="match status" value="1"/>
</dbReference>
<dbReference type="InterPro" id="IPR008220">
    <property type="entry name" value="HAT_MetX-like"/>
</dbReference>
<feature type="binding site" evidence="2">
    <location>
        <position position="215"/>
    </location>
    <ligand>
        <name>substrate</name>
    </ligand>
</feature>
<feature type="active site" evidence="2 3">
    <location>
        <position position="302"/>
    </location>
</feature>
<evidence type="ECO:0000259" key="4">
    <source>
        <dbReference type="Pfam" id="PF00561"/>
    </source>
</evidence>
<protein>
    <recommendedName>
        <fullName evidence="2">Homoserine O-acetyltransferase</fullName>
        <shortName evidence="2">HAT</shortName>
        <ecNumber evidence="2">2.3.1.31</ecNumber>
    </recommendedName>
    <alternativeName>
        <fullName evidence="2">Homoserine transacetylase</fullName>
        <shortName evidence="2">HTA</shortName>
    </alternativeName>
</protein>
<reference evidence="6" key="1">
    <citation type="submission" date="2016-08" db="EMBL/GenBank/DDBJ databases">
        <authorList>
            <person name="Varghese N."/>
            <person name="Submissions Spin"/>
        </authorList>
    </citation>
    <scope>NUCLEOTIDE SEQUENCE [LARGE SCALE GENOMIC DNA]</scope>
    <source>
        <strain evidence="6">SGD-1123</strain>
    </source>
</reference>
<dbReference type="Proteomes" id="UP000181997">
    <property type="component" value="Unassembled WGS sequence"/>
</dbReference>
<comment type="subunit">
    <text evidence="2">Homodimer.</text>
</comment>
<gene>
    <name evidence="2" type="primary">metXA</name>
    <name evidence="5" type="ORF">GA0061094_3660</name>
</gene>
<dbReference type="RefSeq" id="WP_058299585.1">
    <property type="nucleotide sequence ID" value="NZ_FMAU01000005.1"/>
</dbReference>
<dbReference type="InterPro" id="IPR029058">
    <property type="entry name" value="AB_hydrolase_fold"/>
</dbReference>
<dbReference type="NCBIfam" id="NF001209">
    <property type="entry name" value="PRK00175.1"/>
    <property type="match status" value="1"/>
</dbReference>
<organism evidence="5 6">
    <name type="scientific">[Bacillus] enclensis</name>
    <dbReference type="NCBI Taxonomy" id="1402860"/>
    <lineage>
        <taxon>Bacteria</taxon>
        <taxon>Bacillati</taxon>
        <taxon>Bacillota</taxon>
        <taxon>Bacilli</taxon>
        <taxon>Bacillales</taxon>
        <taxon>Bacillaceae</taxon>
        <taxon>Rossellomorea</taxon>
    </lineage>
</organism>
<comment type="catalytic activity">
    <reaction evidence="2">
        <text>L-homoserine + acetyl-CoA = O-acetyl-L-homoserine + CoA</text>
        <dbReference type="Rhea" id="RHEA:13701"/>
        <dbReference type="ChEBI" id="CHEBI:57287"/>
        <dbReference type="ChEBI" id="CHEBI:57288"/>
        <dbReference type="ChEBI" id="CHEBI:57476"/>
        <dbReference type="ChEBI" id="CHEBI:57716"/>
        <dbReference type="EC" id="2.3.1.31"/>
    </reaction>
</comment>
<accession>A0A0V8HBJ3</accession>
<dbReference type="SUPFAM" id="SSF53474">
    <property type="entry name" value="alpha/beta-Hydrolases"/>
    <property type="match status" value="1"/>
</dbReference>
<comment type="similarity">
    <text evidence="2">Belongs to the AB hydrolase superfamily. MetX family.</text>
</comment>
<evidence type="ECO:0000256" key="3">
    <source>
        <dbReference type="PIRSR" id="PIRSR000443-1"/>
    </source>
</evidence>
<evidence type="ECO:0000313" key="5">
    <source>
        <dbReference type="EMBL" id="SCC28114.1"/>
    </source>
</evidence>
<feature type="active site" description="Nucleophile" evidence="2 3">
    <location>
        <position position="147"/>
    </location>
</feature>
<dbReference type="Pfam" id="PF00561">
    <property type="entry name" value="Abhydrolase_1"/>
    <property type="match status" value="1"/>
</dbReference>
<dbReference type="OrthoDB" id="9800754at2"/>
<keyword evidence="2" id="KW-0486">Methionine biosynthesis</keyword>
<dbReference type="InterPro" id="IPR000073">
    <property type="entry name" value="AB_hydrolase_1"/>
</dbReference>
<dbReference type="GO" id="GO:0004414">
    <property type="term" value="F:homoserine O-acetyltransferase activity"/>
    <property type="evidence" value="ECO:0007669"/>
    <property type="project" value="UniProtKB-UniRule"/>
</dbReference>
<sequence length="360" mass="39858">MENPHTRAARYEVNSITIPTLTLESGETLKGVELAYEKTGSANGPVILICHALTGNHIVKGTPGTKGWWDGLIGPGSYLDTDEYTILSFNVLGGNDGSTGPASIDPPTGRRYGREFPGVTVRDMVKAQYLALKELNIPHVHAVIGGSLGGMQALEWGMMFPSFVDKVFALAVTPTLSDYGLAFNHIGIQAIESDPDFQNGQYPEGAHIKGLEIARMAGMVTYRTPLLFDDRFKREEAQSGFQVESYLNYQGRKLASRFDPNSYLTLLKAMNSHDLSRGRGCTLDDIAEHYPTELITISYEGDLIYSPEYMERFTKRVRSGRHYFVSTAFGHDGFLVEFEKWGSMISSHLKNVQTKRVVNG</sequence>
<dbReference type="GO" id="GO:0009086">
    <property type="term" value="P:methionine biosynthetic process"/>
    <property type="evidence" value="ECO:0007669"/>
    <property type="project" value="UniProtKB-UniRule"/>
</dbReference>
<evidence type="ECO:0000313" key="6">
    <source>
        <dbReference type="Proteomes" id="UP000181997"/>
    </source>
</evidence>
<feature type="domain" description="AB hydrolase-1" evidence="4">
    <location>
        <begin position="45"/>
        <end position="225"/>
    </location>
</feature>
<keyword evidence="6" id="KW-1185">Reference proteome</keyword>
<name>A0A0V8HBJ3_9BACI</name>
<dbReference type="EMBL" id="FMAU01000005">
    <property type="protein sequence ID" value="SCC28114.1"/>
    <property type="molecule type" value="Genomic_DNA"/>
</dbReference>